<dbReference type="STRING" id="507626.LOKO_00622"/>
<dbReference type="InterPro" id="IPR012347">
    <property type="entry name" value="Ferritin-like"/>
</dbReference>
<protein>
    <submittedName>
        <fullName evidence="1">Uncharacterized protein</fullName>
    </submittedName>
</protein>
<dbReference type="OrthoDB" id="5983475at2"/>
<dbReference type="KEGG" id="hco:LOKO_00622"/>
<proteinExistence type="predicted"/>
<gene>
    <name evidence="1" type="ORF">LOKO_00622</name>
</gene>
<reference evidence="1 2" key="2">
    <citation type="submission" date="2016-02" db="EMBL/GenBank/DDBJ databases">
        <authorList>
            <person name="Wen L."/>
            <person name="He K."/>
            <person name="Yang H."/>
        </authorList>
    </citation>
    <scope>NUCLEOTIDE SEQUENCE [LARGE SCALE GENOMIC DNA]</scope>
    <source>
        <strain evidence="1 2">AGD 8-3</strain>
    </source>
</reference>
<dbReference type="InterPro" id="IPR010287">
    <property type="entry name" value="DUF892_YciF-like"/>
</dbReference>
<evidence type="ECO:0000313" key="2">
    <source>
        <dbReference type="Proteomes" id="UP000063387"/>
    </source>
</evidence>
<dbReference type="Pfam" id="PF05974">
    <property type="entry name" value="DUF892"/>
    <property type="match status" value="1"/>
</dbReference>
<organism evidence="1 2">
    <name type="scientific">Halomonas chromatireducens</name>
    <dbReference type="NCBI Taxonomy" id="507626"/>
    <lineage>
        <taxon>Bacteria</taxon>
        <taxon>Pseudomonadati</taxon>
        <taxon>Pseudomonadota</taxon>
        <taxon>Gammaproteobacteria</taxon>
        <taxon>Oceanospirillales</taxon>
        <taxon>Halomonadaceae</taxon>
        <taxon>Halomonas</taxon>
    </lineage>
</organism>
<accession>A0A109UKZ0</accession>
<dbReference type="AlphaFoldDB" id="A0A109UKZ0"/>
<dbReference type="SUPFAM" id="SSF47240">
    <property type="entry name" value="Ferritin-like"/>
    <property type="match status" value="1"/>
</dbReference>
<dbReference type="Gene3D" id="1.20.1260.10">
    <property type="match status" value="1"/>
</dbReference>
<evidence type="ECO:0000313" key="1">
    <source>
        <dbReference type="EMBL" id="AMC99708.1"/>
    </source>
</evidence>
<name>A0A109UKZ0_9GAMM</name>
<dbReference type="PATRIC" id="fig|507626.3.peg.615"/>
<dbReference type="EMBL" id="CP014226">
    <property type="protein sequence ID" value="AMC99708.1"/>
    <property type="molecule type" value="Genomic_DNA"/>
</dbReference>
<sequence length="206" mass="22866">MKRDPYIKEQLHELLYQALETERGGIKIYEAALGCAQNEDLKGEWEEYLEQTRTHEQLLLKVFEELGLNPDTVTPGREVVAHLGDSLVTAMEMAKANASAAAAQLVAGECVVLAETKDLQNWQLIGHLADQGKGEETSPLKAAFDAVGEEEEHHLHHTKGFLRELWIDSLGLPAVLPPPEEVKKVETAIGAARAESQREEMLQTKH</sequence>
<reference evidence="1 2" key="1">
    <citation type="journal article" date="2016" name="Genome Announc.">
        <title>Draft Genome Sequence of 'Halomonas chromatireducens' Strain AGD 8-3, a Haloalkaliphilic Chromate- and Selenite-Reducing Gammaproteobacterium.</title>
        <authorList>
            <person name="Sharko F.S."/>
            <person name="Shapovalova A.A."/>
            <person name="Tsygankova S.V."/>
            <person name="Komova A.V."/>
            <person name="Boulygina E.S."/>
            <person name="Teslyuk A.B."/>
            <person name="Gotovtsev P.M."/>
            <person name="Namsaraev Z.B."/>
            <person name="Khijniak T.V."/>
            <person name="Nedoluzhko A.V."/>
            <person name="Vasilov R.G."/>
        </authorList>
    </citation>
    <scope>NUCLEOTIDE SEQUENCE [LARGE SCALE GENOMIC DNA]</scope>
    <source>
        <strain evidence="1 2">AGD 8-3</strain>
    </source>
</reference>
<keyword evidence="2" id="KW-1185">Reference proteome</keyword>
<dbReference type="Proteomes" id="UP000063387">
    <property type="component" value="Chromosome"/>
</dbReference>
<dbReference type="RefSeq" id="WP_066444873.1">
    <property type="nucleotide sequence ID" value="NZ_CP014226.1"/>
</dbReference>
<dbReference type="InterPro" id="IPR009078">
    <property type="entry name" value="Ferritin-like_SF"/>
</dbReference>